<dbReference type="GO" id="GO:0009055">
    <property type="term" value="F:electron transfer activity"/>
    <property type="evidence" value="ECO:0007669"/>
    <property type="project" value="InterPro"/>
</dbReference>
<dbReference type="KEGG" id="chya:V22_34130"/>
<dbReference type="EMBL" id="CP036316">
    <property type="protein sequence ID" value="QDT66148.1"/>
    <property type="molecule type" value="Genomic_DNA"/>
</dbReference>
<dbReference type="PANTHER" id="PTHR35008:SF8">
    <property type="entry name" value="ALCOHOL DEHYDROGENASE CYTOCHROME C SUBUNIT"/>
    <property type="match status" value="1"/>
</dbReference>
<dbReference type="PANTHER" id="PTHR35008">
    <property type="entry name" value="BLL4482 PROTEIN-RELATED"/>
    <property type="match status" value="1"/>
</dbReference>
<protein>
    <submittedName>
        <fullName evidence="6">Cytochrome c6</fullName>
    </submittedName>
</protein>
<feature type="domain" description="Cytochrome c" evidence="5">
    <location>
        <begin position="94"/>
        <end position="188"/>
    </location>
</feature>
<dbReference type="Pfam" id="PF13442">
    <property type="entry name" value="Cytochrome_CBB3"/>
    <property type="match status" value="2"/>
</dbReference>
<dbReference type="GO" id="GO:0020037">
    <property type="term" value="F:heme binding"/>
    <property type="evidence" value="ECO:0007669"/>
    <property type="project" value="InterPro"/>
</dbReference>
<dbReference type="InterPro" id="IPR036909">
    <property type="entry name" value="Cyt_c-like_dom_sf"/>
</dbReference>
<keyword evidence="2 4" id="KW-0479">Metal-binding</keyword>
<evidence type="ECO:0000256" key="3">
    <source>
        <dbReference type="ARBA" id="ARBA00023004"/>
    </source>
</evidence>
<feature type="domain" description="Cytochrome c" evidence="5">
    <location>
        <begin position="272"/>
        <end position="384"/>
    </location>
</feature>
<sequence length="402" mass="44748">MARFPLQLCSICLLTTLLMLGCGELPTFEFPQSEKLNELIPQFRDGATVTDEEGEKKEIDGIAVLLDHNFGTPTVAQVWDILPVKFGTDEDKTAELDYGRAVYLRHCRTCHGLTGAGDGPSGYYLYPKPRDFRLGVFKWTSTEQTAKASRADIMKVLQHGIAGTSMPAFSQLSQADLDAVTEYVRWLAMRGEYEQKLVNEVYLDFSKPVVEERLADGETQEELDEEINEFLLYDFPDSVEFVSEDLAETWTEADEEDVVIEPKSERTEPTPESIARGREVYISEKGKCISCHGKHALGDGPQATSFQIIPGSSEKYPEPGLHDVWGNVLQPRNLRKGVFAGGKEPVDLYRRIYAGIKGTPMPAFGASLTEEEIWDLVNYLLWLPDAPGEEEPEGSPEAPAAA</sequence>
<dbReference type="Gene3D" id="1.10.760.10">
    <property type="entry name" value="Cytochrome c-like domain"/>
    <property type="match status" value="2"/>
</dbReference>
<dbReference type="SUPFAM" id="SSF46626">
    <property type="entry name" value="Cytochrome c"/>
    <property type="match status" value="2"/>
</dbReference>
<evidence type="ECO:0000256" key="2">
    <source>
        <dbReference type="ARBA" id="ARBA00022723"/>
    </source>
</evidence>
<proteinExistence type="predicted"/>
<evidence type="ECO:0000259" key="5">
    <source>
        <dbReference type="PROSITE" id="PS51007"/>
    </source>
</evidence>
<name>A0A517TCQ9_9PLAN</name>
<evidence type="ECO:0000313" key="6">
    <source>
        <dbReference type="EMBL" id="QDT66148.1"/>
    </source>
</evidence>
<evidence type="ECO:0000313" key="7">
    <source>
        <dbReference type="Proteomes" id="UP000319976"/>
    </source>
</evidence>
<dbReference type="RefSeq" id="WP_145265009.1">
    <property type="nucleotide sequence ID" value="NZ_CP036316.1"/>
</dbReference>
<organism evidence="6 7">
    <name type="scientific">Calycomorphotria hydatis</name>
    <dbReference type="NCBI Taxonomy" id="2528027"/>
    <lineage>
        <taxon>Bacteria</taxon>
        <taxon>Pseudomonadati</taxon>
        <taxon>Planctomycetota</taxon>
        <taxon>Planctomycetia</taxon>
        <taxon>Planctomycetales</taxon>
        <taxon>Planctomycetaceae</taxon>
        <taxon>Calycomorphotria</taxon>
    </lineage>
</organism>
<reference evidence="6 7" key="1">
    <citation type="submission" date="2019-02" db="EMBL/GenBank/DDBJ databases">
        <title>Deep-cultivation of Planctomycetes and their phenomic and genomic characterization uncovers novel biology.</title>
        <authorList>
            <person name="Wiegand S."/>
            <person name="Jogler M."/>
            <person name="Boedeker C."/>
            <person name="Pinto D."/>
            <person name="Vollmers J."/>
            <person name="Rivas-Marin E."/>
            <person name="Kohn T."/>
            <person name="Peeters S.H."/>
            <person name="Heuer A."/>
            <person name="Rast P."/>
            <person name="Oberbeckmann S."/>
            <person name="Bunk B."/>
            <person name="Jeske O."/>
            <person name="Meyerdierks A."/>
            <person name="Storesund J.E."/>
            <person name="Kallscheuer N."/>
            <person name="Luecker S."/>
            <person name="Lage O.M."/>
            <person name="Pohl T."/>
            <person name="Merkel B.J."/>
            <person name="Hornburger P."/>
            <person name="Mueller R.-W."/>
            <person name="Bruemmer F."/>
            <person name="Labrenz M."/>
            <person name="Spormann A.M."/>
            <person name="Op den Camp H."/>
            <person name="Overmann J."/>
            <person name="Amann R."/>
            <person name="Jetten M.S.M."/>
            <person name="Mascher T."/>
            <person name="Medema M.H."/>
            <person name="Devos D.P."/>
            <person name="Kaster A.-K."/>
            <person name="Ovreas L."/>
            <person name="Rohde M."/>
            <person name="Galperin M.Y."/>
            <person name="Jogler C."/>
        </authorList>
    </citation>
    <scope>NUCLEOTIDE SEQUENCE [LARGE SCALE GENOMIC DNA]</scope>
    <source>
        <strain evidence="6 7">V22</strain>
    </source>
</reference>
<dbReference type="Proteomes" id="UP000319976">
    <property type="component" value="Chromosome"/>
</dbReference>
<dbReference type="OrthoDB" id="9808312at2"/>
<dbReference type="PROSITE" id="PS51007">
    <property type="entry name" value="CYTC"/>
    <property type="match status" value="2"/>
</dbReference>
<dbReference type="InterPro" id="IPR051459">
    <property type="entry name" value="Cytochrome_c-type_DH"/>
</dbReference>
<dbReference type="InterPro" id="IPR009056">
    <property type="entry name" value="Cyt_c-like_dom"/>
</dbReference>
<dbReference type="GO" id="GO:0046872">
    <property type="term" value="F:metal ion binding"/>
    <property type="evidence" value="ECO:0007669"/>
    <property type="project" value="UniProtKB-KW"/>
</dbReference>
<evidence type="ECO:0000256" key="4">
    <source>
        <dbReference type="PROSITE-ProRule" id="PRU00433"/>
    </source>
</evidence>
<keyword evidence="7" id="KW-1185">Reference proteome</keyword>
<accession>A0A517TCQ9</accession>
<dbReference type="PROSITE" id="PS51257">
    <property type="entry name" value="PROKAR_LIPOPROTEIN"/>
    <property type="match status" value="1"/>
</dbReference>
<evidence type="ECO:0000256" key="1">
    <source>
        <dbReference type="ARBA" id="ARBA00022617"/>
    </source>
</evidence>
<gene>
    <name evidence="6" type="primary">petJ</name>
    <name evidence="6" type="ORF">V22_34130</name>
</gene>
<dbReference type="AlphaFoldDB" id="A0A517TCQ9"/>
<keyword evidence="3 4" id="KW-0408">Iron</keyword>
<keyword evidence="1 4" id="KW-0349">Heme</keyword>